<evidence type="ECO:0000313" key="1">
    <source>
        <dbReference type="EMBL" id="EEC75266.1"/>
    </source>
</evidence>
<organism evidence="1 2">
    <name type="scientific">Oryza sativa subsp. indica</name>
    <name type="common">Rice</name>
    <dbReference type="NCBI Taxonomy" id="39946"/>
    <lineage>
        <taxon>Eukaryota</taxon>
        <taxon>Viridiplantae</taxon>
        <taxon>Streptophyta</taxon>
        <taxon>Embryophyta</taxon>
        <taxon>Tracheophyta</taxon>
        <taxon>Spermatophyta</taxon>
        <taxon>Magnoliopsida</taxon>
        <taxon>Liliopsida</taxon>
        <taxon>Poales</taxon>
        <taxon>Poaceae</taxon>
        <taxon>BOP clade</taxon>
        <taxon>Oryzoideae</taxon>
        <taxon>Oryzeae</taxon>
        <taxon>Oryzinae</taxon>
        <taxon>Oryza</taxon>
        <taxon>Oryza sativa</taxon>
    </lineage>
</organism>
<gene>
    <name evidence="1" type="ORF">OsI_11590</name>
</gene>
<dbReference type="AlphaFoldDB" id="B8APV8"/>
<dbReference type="EMBL" id="CM000128">
    <property type="protein sequence ID" value="EEC75266.1"/>
    <property type="molecule type" value="Genomic_DNA"/>
</dbReference>
<dbReference type="HOGENOM" id="CLU_2458732_0_0_1"/>
<dbReference type="Proteomes" id="UP000007015">
    <property type="component" value="Chromosome 3"/>
</dbReference>
<dbReference type="Gramene" id="BGIOSGA012627-TA">
    <property type="protein sequence ID" value="BGIOSGA012627-PA"/>
    <property type="gene ID" value="BGIOSGA012627"/>
</dbReference>
<keyword evidence="2" id="KW-1185">Reference proteome</keyword>
<sequence>MCSVPAPSDSSAWHMKDMMAPVWGRGRLVTCHGGDGGGVKRRRFWAYLGWGEHVEAVLAKKCGPHEDNFGLVEPRVGIGCDRCGGDHEA</sequence>
<protein>
    <submittedName>
        <fullName evidence="1">Uncharacterized protein</fullName>
    </submittedName>
</protein>
<reference evidence="1 2" key="1">
    <citation type="journal article" date="2005" name="PLoS Biol.">
        <title>The genomes of Oryza sativa: a history of duplications.</title>
        <authorList>
            <person name="Yu J."/>
            <person name="Wang J."/>
            <person name="Lin W."/>
            <person name="Li S."/>
            <person name="Li H."/>
            <person name="Zhou J."/>
            <person name="Ni P."/>
            <person name="Dong W."/>
            <person name="Hu S."/>
            <person name="Zeng C."/>
            <person name="Zhang J."/>
            <person name="Zhang Y."/>
            <person name="Li R."/>
            <person name="Xu Z."/>
            <person name="Li S."/>
            <person name="Li X."/>
            <person name="Zheng H."/>
            <person name="Cong L."/>
            <person name="Lin L."/>
            <person name="Yin J."/>
            <person name="Geng J."/>
            <person name="Li G."/>
            <person name="Shi J."/>
            <person name="Liu J."/>
            <person name="Lv H."/>
            <person name="Li J."/>
            <person name="Wang J."/>
            <person name="Deng Y."/>
            <person name="Ran L."/>
            <person name="Shi X."/>
            <person name="Wang X."/>
            <person name="Wu Q."/>
            <person name="Li C."/>
            <person name="Ren X."/>
            <person name="Wang J."/>
            <person name="Wang X."/>
            <person name="Li D."/>
            <person name="Liu D."/>
            <person name="Zhang X."/>
            <person name="Ji Z."/>
            <person name="Zhao W."/>
            <person name="Sun Y."/>
            <person name="Zhang Z."/>
            <person name="Bao J."/>
            <person name="Han Y."/>
            <person name="Dong L."/>
            <person name="Ji J."/>
            <person name="Chen P."/>
            <person name="Wu S."/>
            <person name="Liu J."/>
            <person name="Xiao Y."/>
            <person name="Bu D."/>
            <person name="Tan J."/>
            <person name="Yang L."/>
            <person name="Ye C."/>
            <person name="Zhang J."/>
            <person name="Xu J."/>
            <person name="Zhou Y."/>
            <person name="Yu Y."/>
            <person name="Zhang B."/>
            <person name="Zhuang S."/>
            <person name="Wei H."/>
            <person name="Liu B."/>
            <person name="Lei M."/>
            <person name="Yu H."/>
            <person name="Li Y."/>
            <person name="Xu H."/>
            <person name="Wei S."/>
            <person name="He X."/>
            <person name="Fang L."/>
            <person name="Zhang Z."/>
            <person name="Zhang Y."/>
            <person name="Huang X."/>
            <person name="Su Z."/>
            <person name="Tong W."/>
            <person name="Li J."/>
            <person name="Tong Z."/>
            <person name="Li S."/>
            <person name="Ye J."/>
            <person name="Wang L."/>
            <person name="Fang L."/>
            <person name="Lei T."/>
            <person name="Chen C."/>
            <person name="Chen H."/>
            <person name="Xu Z."/>
            <person name="Li H."/>
            <person name="Huang H."/>
            <person name="Zhang F."/>
            <person name="Xu H."/>
            <person name="Li N."/>
            <person name="Zhao C."/>
            <person name="Li S."/>
            <person name="Dong L."/>
            <person name="Huang Y."/>
            <person name="Li L."/>
            <person name="Xi Y."/>
            <person name="Qi Q."/>
            <person name="Li W."/>
            <person name="Zhang B."/>
            <person name="Hu W."/>
            <person name="Zhang Y."/>
            <person name="Tian X."/>
            <person name="Jiao Y."/>
            <person name="Liang X."/>
            <person name="Jin J."/>
            <person name="Gao L."/>
            <person name="Zheng W."/>
            <person name="Hao B."/>
            <person name="Liu S."/>
            <person name="Wang W."/>
            <person name="Yuan L."/>
            <person name="Cao M."/>
            <person name="McDermott J."/>
            <person name="Samudrala R."/>
            <person name="Wang J."/>
            <person name="Wong G.K."/>
            <person name="Yang H."/>
        </authorList>
    </citation>
    <scope>NUCLEOTIDE SEQUENCE [LARGE SCALE GENOMIC DNA]</scope>
    <source>
        <strain evidence="2">cv. 93-11</strain>
    </source>
</reference>
<accession>B8APV8</accession>
<name>B8APV8_ORYSI</name>
<proteinExistence type="predicted"/>
<evidence type="ECO:0000313" key="2">
    <source>
        <dbReference type="Proteomes" id="UP000007015"/>
    </source>
</evidence>